<dbReference type="RefSeq" id="WP_344378265.1">
    <property type="nucleotide sequence ID" value="NZ_BAAAPW010000007.1"/>
</dbReference>
<keyword evidence="1" id="KW-0808">Transferase</keyword>
<dbReference type="EMBL" id="BAAAPW010000007">
    <property type="protein sequence ID" value="GAA2045454.1"/>
    <property type="molecule type" value="Genomic_DNA"/>
</dbReference>
<gene>
    <name evidence="6" type="ORF">GCM10009819_36080</name>
</gene>
<evidence type="ECO:0000313" key="6">
    <source>
        <dbReference type="EMBL" id="GAA2045454.1"/>
    </source>
</evidence>
<dbReference type="PANTHER" id="PTHR34069:SF3">
    <property type="entry name" value="ACYL-COA:ACYL-COA ALKYLTRANSFERASE"/>
    <property type="match status" value="1"/>
</dbReference>
<dbReference type="InterPro" id="IPR016039">
    <property type="entry name" value="Thiolase-like"/>
</dbReference>
<keyword evidence="2" id="KW-0012">Acyltransferase</keyword>
<evidence type="ECO:0000259" key="4">
    <source>
        <dbReference type="Pfam" id="PF08541"/>
    </source>
</evidence>
<sequence length="349" mass="36256">MTLTTEAPPTQAGPRWTTAARIAAIGVHLPDTWRSTAETEARLAAENPGLRIPSGLIARLTGVRGVHVRPDGWQTSDLAVAAARRALAASPGPVDLLVFASASQDLIEPATAHIVAAKLGVSAPVMDVKNACNSLLQGMQVAEALIATGQARRALVVSGEQPSHAVRWRLDSDAQFLRSFPGYTMSDGGAAVLLEASDGSGAGLIGSRFAAHSEYWDVGTLPTGGSLNPHAIGGSYFDMDGRALEGAFRRVGLGIFHDTLASLGVRADELDAVAVHQVALPMHRRIVELLGVDPAVTEETISAHGNLASVSLPVQLDRAVRRGRVGPGSLVALVGLAGGISLGVTVLRW</sequence>
<keyword evidence="3" id="KW-0472">Membrane</keyword>
<feature type="domain" description="Beta-ketoacyl-[acyl-carrier-protein] synthase III N-terminal" evidence="5">
    <location>
        <begin position="126"/>
        <end position="211"/>
    </location>
</feature>
<evidence type="ECO:0000259" key="5">
    <source>
        <dbReference type="Pfam" id="PF08545"/>
    </source>
</evidence>
<dbReference type="PANTHER" id="PTHR34069">
    <property type="entry name" value="3-OXOACYL-[ACYL-CARRIER-PROTEIN] SYNTHASE 3"/>
    <property type="match status" value="1"/>
</dbReference>
<protein>
    <submittedName>
        <fullName evidence="6">Ketoacyl-ACP synthase III</fullName>
    </submittedName>
</protein>
<keyword evidence="3" id="KW-0812">Transmembrane</keyword>
<keyword evidence="7" id="KW-1185">Reference proteome</keyword>
<dbReference type="Proteomes" id="UP001501196">
    <property type="component" value="Unassembled WGS sequence"/>
</dbReference>
<dbReference type="Pfam" id="PF08541">
    <property type="entry name" value="ACP_syn_III_C"/>
    <property type="match status" value="1"/>
</dbReference>
<dbReference type="Gene3D" id="3.40.47.10">
    <property type="match status" value="2"/>
</dbReference>
<proteinExistence type="predicted"/>
<evidence type="ECO:0000256" key="1">
    <source>
        <dbReference type="ARBA" id="ARBA00022679"/>
    </source>
</evidence>
<dbReference type="InterPro" id="IPR013747">
    <property type="entry name" value="ACP_syn_III_C"/>
</dbReference>
<feature type="transmembrane region" description="Helical" evidence="3">
    <location>
        <begin position="325"/>
        <end position="347"/>
    </location>
</feature>
<dbReference type="InterPro" id="IPR013751">
    <property type="entry name" value="ACP_syn_III_N"/>
</dbReference>
<comment type="caution">
    <text evidence="6">The sequence shown here is derived from an EMBL/GenBank/DDBJ whole genome shotgun (WGS) entry which is preliminary data.</text>
</comment>
<evidence type="ECO:0000256" key="2">
    <source>
        <dbReference type="ARBA" id="ARBA00023315"/>
    </source>
</evidence>
<accession>A0ABN2UYV9</accession>
<keyword evidence="3" id="KW-1133">Transmembrane helix</keyword>
<dbReference type="SUPFAM" id="SSF53901">
    <property type="entry name" value="Thiolase-like"/>
    <property type="match status" value="1"/>
</dbReference>
<feature type="domain" description="Beta-ketoacyl-[acyl-carrier-protein] synthase III C-terminal" evidence="4">
    <location>
        <begin position="260"/>
        <end position="349"/>
    </location>
</feature>
<organism evidence="6 7">
    <name type="scientific">Agromyces tropicus</name>
    <dbReference type="NCBI Taxonomy" id="555371"/>
    <lineage>
        <taxon>Bacteria</taxon>
        <taxon>Bacillati</taxon>
        <taxon>Actinomycetota</taxon>
        <taxon>Actinomycetes</taxon>
        <taxon>Micrococcales</taxon>
        <taxon>Microbacteriaceae</taxon>
        <taxon>Agromyces</taxon>
    </lineage>
</organism>
<evidence type="ECO:0000256" key="3">
    <source>
        <dbReference type="SAM" id="Phobius"/>
    </source>
</evidence>
<evidence type="ECO:0000313" key="7">
    <source>
        <dbReference type="Proteomes" id="UP001501196"/>
    </source>
</evidence>
<dbReference type="Pfam" id="PF08545">
    <property type="entry name" value="ACP_syn_III"/>
    <property type="match status" value="1"/>
</dbReference>
<name>A0ABN2UYV9_9MICO</name>
<reference evidence="6 7" key="1">
    <citation type="journal article" date="2019" name="Int. J. Syst. Evol. Microbiol.">
        <title>The Global Catalogue of Microorganisms (GCM) 10K type strain sequencing project: providing services to taxonomists for standard genome sequencing and annotation.</title>
        <authorList>
            <consortium name="The Broad Institute Genomics Platform"/>
            <consortium name="The Broad Institute Genome Sequencing Center for Infectious Disease"/>
            <person name="Wu L."/>
            <person name="Ma J."/>
        </authorList>
    </citation>
    <scope>NUCLEOTIDE SEQUENCE [LARGE SCALE GENOMIC DNA]</scope>
    <source>
        <strain evidence="6 7">JCM 15672</strain>
    </source>
</reference>